<organism evidence="2">
    <name type="scientific">Anopheles darlingi</name>
    <name type="common">Mosquito</name>
    <dbReference type="NCBI Taxonomy" id="43151"/>
    <lineage>
        <taxon>Eukaryota</taxon>
        <taxon>Metazoa</taxon>
        <taxon>Ecdysozoa</taxon>
        <taxon>Arthropoda</taxon>
        <taxon>Hexapoda</taxon>
        <taxon>Insecta</taxon>
        <taxon>Pterygota</taxon>
        <taxon>Neoptera</taxon>
        <taxon>Endopterygota</taxon>
        <taxon>Diptera</taxon>
        <taxon>Nematocera</taxon>
        <taxon>Culicoidea</taxon>
        <taxon>Culicidae</taxon>
        <taxon>Anophelinae</taxon>
        <taxon>Anopheles</taxon>
    </lineage>
</organism>
<accession>A0A2M4DKY6</accession>
<keyword evidence="1" id="KW-0472">Membrane</keyword>
<name>A0A2M4DKY6_ANODA</name>
<sequence>MAALGNAFAVVVVVVVNVCGANTSSFFLVRPFAIDTRVLIAALLLVDGLVHTERNVCSNPIDQRPYTRT</sequence>
<reference evidence="2" key="1">
    <citation type="submission" date="2018-01" db="EMBL/GenBank/DDBJ databases">
        <title>An insight into the sialome of Amazonian anophelines.</title>
        <authorList>
            <person name="Ribeiro J.M."/>
            <person name="Scarpassa V."/>
            <person name="Calvo E."/>
        </authorList>
    </citation>
    <scope>NUCLEOTIDE SEQUENCE</scope>
</reference>
<protein>
    <submittedName>
        <fullName evidence="2">Putative secreted protein</fullName>
    </submittedName>
</protein>
<evidence type="ECO:0000313" key="2">
    <source>
        <dbReference type="EMBL" id="MBW78226.1"/>
    </source>
</evidence>
<dbReference type="EMBL" id="GGFL01014048">
    <property type="protein sequence ID" value="MBW78226.1"/>
    <property type="molecule type" value="Transcribed_RNA"/>
</dbReference>
<dbReference type="AlphaFoldDB" id="A0A2M4DKY6"/>
<evidence type="ECO:0000256" key="1">
    <source>
        <dbReference type="SAM" id="Phobius"/>
    </source>
</evidence>
<feature type="transmembrane region" description="Helical" evidence="1">
    <location>
        <begin position="6"/>
        <end position="29"/>
    </location>
</feature>
<keyword evidence="1" id="KW-1133">Transmembrane helix</keyword>
<keyword evidence="1" id="KW-0812">Transmembrane</keyword>
<proteinExistence type="predicted"/>